<proteinExistence type="predicted"/>
<dbReference type="Proteomes" id="UP000676310">
    <property type="component" value="Unassembled WGS sequence"/>
</dbReference>
<evidence type="ECO:0000313" key="3">
    <source>
        <dbReference type="Proteomes" id="UP000676310"/>
    </source>
</evidence>
<sequence length="88" mass="8872">MTQGYPTDPSSSSKVSSSAMGYTDGSSVPPPENPATSGYPAVTPTSMAIGPDGGGHGPVIASTFSMNASFSSLDISIIQEILPCDMND</sequence>
<evidence type="ECO:0000313" key="2">
    <source>
        <dbReference type="EMBL" id="CAG5142756.1"/>
    </source>
</evidence>
<keyword evidence="3" id="KW-1185">Reference proteome</keyword>
<evidence type="ECO:0000256" key="1">
    <source>
        <dbReference type="SAM" id="MobiDB-lite"/>
    </source>
</evidence>
<protein>
    <submittedName>
        <fullName evidence="2">Uncharacterized protein</fullName>
    </submittedName>
</protein>
<dbReference type="OrthoDB" id="10576687at2759"/>
<comment type="caution">
    <text evidence="2">The sequence shown here is derived from an EMBL/GenBank/DDBJ whole genome shotgun (WGS) entry which is preliminary data.</text>
</comment>
<reference evidence="2" key="1">
    <citation type="submission" date="2021-05" db="EMBL/GenBank/DDBJ databases">
        <authorList>
            <person name="Stam R."/>
        </authorList>
    </citation>
    <scope>NUCLEOTIDE SEQUENCE</scope>
    <source>
        <strain evidence="2">CS162</strain>
    </source>
</reference>
<feature type="region of interest" description="Disordered" evidence="1">
    <location>
        <begin position="1"/>
        <end position="54"/>
    </location>
</feature>
<accession>A0A8J2HWA3</accession>
<dbReference type="AlphaFoldDB" id="A0A8J2HWA3"/>
<gene>
    <name evidence="2" type="ORF">ALTATR162_LOCUS1215</name>
</gene>
<dbReference type="EMBL" id="CAJRGZ010000015">
    <property type="protein sequence ID" value="CAG5142756.1"/>
    <property type="molecule type" value="Genomic_DNA"/>
</dbReference>
<organism evidence="2 3">
    <name type="scientific">Alternaria atra</name>
    <dbReference type="NCBI Taxonomy" id="119953"/>
    <lineage>
        <taxon>Eukaryota</taxon>
        <taxon>Fungi</taxon>
        <taxon>Dikarya</taxon>
        <taxon>Ascomycota</taxon>
        <taxon>Pezizomycotina</taxon>
        <taxon>Dothideomycetes</taxon>
        <taxon>Pleosporomycetidae</taxon>
        <taxon>Pleosporales</taxon>
        <taxon>Pleosporineae</taxon>
        <taxon>Pleosporaceae</taxon>
        <taxon>Alternaria</taxon>
        <taxon>Alternaria sect. Ulocladioides</taxon>
    </lineage>
</organism>
<dbReference type="RefSeq" id="XP_043164745.1">
    <property type="nucleotide sequence ID" value="XM_043308810.1"/>
</dbReference>
<dbReference type="GeneID" id="67012501"/>
<name>A0A8J2HWA3_9PLEO</name>